<gene>
    <name evidence="1" type="ORF">PXEA_LOCUS29459</name>
</gene>
<evidence type="ECO:0000313" key="2">
    <source>
        <dbReference type="Proteomes" id="UP000784294"/>
    </source>
</evidence>
<dbReference type="EMBL" id="CAAALY010251209">
    <property type="protein sequence ID" value="VEL36019.1"/>
    <property type="molecule type" value="Genomic_DNA"/>
</dbReference>
<organism evidence="1 2">
    <name type="scientific">Protopolystoma xenopodis</name>
    <dbReference type="NCBI Taxonomy" id="117903"/>
    <lineage>
        <taxon>Eukaryota</taxon>
        <taxon>Metazoa</taxon>
        <taxon>Spiralia</taxon>
        <taxon>Lophotrochozoa</taxon>
        <taxon>Platyhelminthes</taxon>
        <taxon>Monogenea</taxon>
        <taxon>Polyopisthocotylea</taxon>
        <taxon>Polystomatidea</taxon>
        <taxon>Polystomatidae</taxon>
        <taxon>Protopolystoma</taxon>
    </lineage>
</organism>
<sequence>MKNVPISIFHPLFHKFPFFSAVQQGRIPSFPSVYGPFFASPGSASAIFHSPAAMCAAAAAAVAAATAAAGFAVPPSFPRFPRIAGPCYSGGQDGMLPSTTGAALPRITGHSQMCPTLQLPQSPSAFSISQSKLPTTPVTPIISKSLPLQPGLFGTSFSQQLDSSSSSLAETLLPSRPRSNIPLNLAPPSTSPAFPYAPVAHRYNSVYPSNPVNVDRRSELAQAHGSTISPTITHSGSLGPLEPGPLAGLRGQLLGPSPVVGHKQQSMASWYPFQSCSNLAHSTFEKSQHKRHHMLSPPPNQLQTEPCTSVPSCSHHHSLYPAPVALTSSEMISDLSQSHLLPKEVPVTANKHTNIVFPSLSHLHSYSINTSPLSPFSSYPNSPSTFLPTFPSSSLSSLHPRISPTFSSNISSPTVHSVSTLDTKMTTSISREPCLSPPVKPTMQTTLSMRSKGMGSFPTSGLDSAALSLSSQQAEFLSLILGSEPFLSKSESKFSANTRGYGKGIHKKEVG</sequence>
<protein>
    <submittedName>
        <fullName evidence="1">Uncharacterized protein</fullName>
    </submittedName>
</protein>
<evidence type="ECO:0000313" key="1">
    <source>
        <dbReference type="EMBL" id="VEL36019.1"/>
    </source>
</evidence>
<accession>A0A448XGA7</accession>
<name>A0A448XGA7_9PLAT</name>
<keyword evidence="2" id="KW-1185">Reference proteome</keyword>
<reference evidence="1" key="1">
    <citation type="submission" date="2018-11" db="EMBL/GenBank/DDBJ databases">
        <authorList>
            <consortium name="Pathogen Informatics"/>
        </authorList>
    </citation>
    <scope>NUCLEOTIDE SEQUENCE</scope>
</reference>
<dbReference type="AlphaFoldDB" id="A0A448XGA7"/>
<dbReference type="Proteomes" id="UP000784294">
    <property type="component" value="Unassembled WGS sequence"/>
</dbReference>
<comment type="caution">
    <text evidence="1">The sequence shown here is derived from an EMBL/GenBank/DDBJ whole genome shotgun (WGS) entry which is preliminary data.</text>
</comment>
<proteinExistence type="predicted"/>